<feature type="compositionally biased region" description="Low complexity" evidence="6">
    <location>
        <begin position="127"/>
        <end position="163"/>
    </location>
</feature>
<keyword evidence="3" id="KW-0805">Transcription regulation</keyword>
<dbReference type="STRING" id="299467.A0A443SHZ0"/>
<dbReference type="CDD" id="cd07976">
    <property type="entry name" value="TFIIA_alpha_beta_like"/>
    <property type="match status" value="2"/>
</dbReference>
<protein>
    <submittedName>
        <fullName evidence="7">Transcription initiation factor IIA subunit 1-like isoform X2</fullName>
    </submittedName>
</protein>
<evidence type="ECO:0000256" key="4">
    <source>
        <dbReference type="ARBA" id="ARBA00023163"/>
    </source>
</evidence>
<name>A0A443SHZ0_9ACAR</name>
<dbReference type="Proteomes" id="UP000288716">
    <property type="component" value="Unassembled WGS sequence"/>
</dbReference>
<evidence type="ECO:0000313" key="7">
    <source>
        <dbReference type="EMBL" id="RWS27138.1"/>
    </source>
</evidence>
<dbReference type="Gene3D" id="1.10.287.100">
    <property type="match status" value="1"/>
</dbReference>
<dbReference type="GO" id="GO:0005672">
    <property type="term" value="C:transcription factor TFIIA complex"/>
    <property type="evidence" value="ECO:0007669"/>
    <property type="project" value="InterPro"/>
</dbReference>
<evidence type="ECO:0000256" key="5">
    <source>
        <dbReference type="ARBA" id="ARBA00023242"/>
    </source>
</evidence>
<evidence type="ECO:0000256" key="6">
    <source>
        <dbReference type="SAM" id="MobiDB-lite"/>
    </source>
</evidence>
<dbReference type="SMART" id="SM01371">
    <property type="entry name" value="TFIIA"/>
    <property type="match status" value="1"/>
</dbReference>
<evidence type="ECO:0000256" key="2">
    <source>
        <dbReference type="ARBA" id="ARBA00010059"/>
    </source>
</evidence>
<feature type="compositionally biased region" description="Polar residues" evidence="6">
    <location>
        <begin position="284"/>
        <end position="304"/>
    </location>
</feature>
<feature type="region of interest" description="Disordered" evidence="6">
    <location>
        <begin position="284"/>
        <end position="319"/>
    </location>
</feature>
<proteinExistence type="inferred from homology"/>
<reference evidence="7 8" key="1">
    <citation type="journal article" date="2018" name="Gigascience">
        <title>Genomes of trombidid mites reveal novel predicted allergens and laterally-transferred genes associated with secondary metabolism.</title>
        <authorList>
            <person name="Dong X."/>
            <person name="Chaisiri K."/>
            <person name="Xia D."/>
            <person name="Armstrong S.D."/>
            <person name="Fang Y."/>
            <person name="Donnelly M.J."/>
            <person name="Kadowaki T."/>
            <person name="McGarry J.W."/>
            <person name="Darby A.C."/>
            <person name="Makepeace B.L."/>
        </authorList>
    </citation>
    <scope>NUCLEOTIDE SEQUENCE [LARGE SCALE GENOMIC DNA]</scope>
    <source>
        <strain evidence="7">UoL-UT</strain>
    </source>
</reference>
<dbReference type="Pfam" id="PF03153">
    <property type="entry name" value="TFIIA"/>
    <property type="match status" value="1"/>
</dbReference>
<evidence type="ECO:0000313" key="8">
    <source>
        <dbReference type="Proteomes" id="UP000288716"/>
    </source>
</evidence>
<keyword evidence="7" id="KW-0396">Initiation factor</keyword>
<dbReference type="GO" id="GO:0006367">
    <property type="term" value="P:transcription initiation at RNA polymerase II promoter"/>
    <property type="evidence" value="ECO:0007669"/>
    <property type="project" value="InterPro"/>
</dbReference>
<dbReference type="VEuPathDB" id="VectorBase:LDEU004902"/>
<comment type="subcellular location">
    <subcellularLocation>
        <location evidence="1">Nucleus</location>
    </subcellularLocation>
</comment>
<sequence>MNCLLAVVIQSPVMRKPWLIKFFLRTKIIIHMKVDKKLYQSVIDDVIANVRDVFLDDGVDEQVLLELKQTWEKKLNETKATEESSKDVQQVVNQASSNGQSMINNANANQRTTQNRSAPYSRETTHQTQPQSQFTVQQLAQQSQPQPQGRQMQQPQPMHQVSQAAAVNAPRQLASTSSPLTQQLTLAPGMVQPTIFQYTTGEGVDGQKTLILPQKVTFAFNSQVMSSSAAAATLALPPEITASLFHQLTPLNSNVLNVSQAQTSVVQHTNQTAAINSANQVQFQSSNPAASQQNATNNRANQPTREPLNSGDDVSDEDPIELFDTENVVVCQYDKITRSRNKWKFHLKDGIMNLQNKDFVFQRAIGDAEW</sequence>
<keyword evidence="4" id="KW-0804">Transcription</keyword>
<dbReference type="AlphaFoldDB" id="A0A443SHZ0"/>
<keyword evidence="5" id="KW-0539">Nucleus</keyword>
<dbReference type="Gene3D" id="2.30.18.10">
    <property type="entry name" value="Transcription factor IIA (TFIIA), beta-barrel domain"/>
    <property type="match status" value="1"/>
</dbReference>
<dbReference type="PANTHER" id="PTHR12694">
    <property type="entry name" value="TRANSCRIPTION INITIATION FACTOR IIA SUBUNIT 1"/>
    <property type="match status" value="1"/>
</dbReference>
<dbReference type="GO" id="GO:0003743">
    <property type="term" value="F:translation initiation factor activity"/>
    <property type="evidence" value="ECO:0007669"/>
    <property type="project" value="UniProtKB-KW"/>
</dbReference>
<comment type="similarity">
    <text evidence="2">Belongs to the TFIIA subunit 1 family.</text>
</comment>
<dbReference type="PANTHER" id="PTHR12694:SF8">
    <property type="entry name" value="TRANSCRIPTION INITIATION FACTOR IIA SUBUNIT 1"/>
    <property type="match status" value="1"/>
</dbReference>
<dbReference type="EMBL" id="NCKV01002232">
    <property type="protein sequence ID" value="RWS27138.1"/>
    <property type="molecule type" value="Genomic_DNA"/>
</dbReference>
<keyword evidence="7" id="KW-0648">Protein biosynthesis</keyword>
<keyword evidence="8" id="KW-1185">Reference proteome</keyword>
<dbReference type="FunFam" id="1.10.287.100:FF:000001">
    <property type="entry name" value="Transcription initiation factor IIA subunit"/>
    <property type="match status" value="1"/>
</dbReference>
<dbReference type="OrthoDB" id="6275927at2759"/>
<comment type="caution">
    <text evidence="7">The sequence shown here is derived from an EMBL/GenBank/DDBJ whole genome shotgun (WGS) entry which is preliminary data.</text>
</comment>
<gene>
    <name evidence="7" type="ORF">B4U80_10774</name>
</gene>
<feature type="compositionally biased region" description="Low complexity" evidence="6">
    <location>
        <begin position="104"/>
        <end position="116"/>
    </location>
</feature>
<dbReference type="InterPro" id="IPR009088">
    <property type="entry name" value="TFIIA_b-brl"/>
</dbReference>
<dbReference type="SUPFAM" id="SSF50784">
    <property type="entry name" value="Transcription factor IIA (TFIIA), beta-barrel domain"/>
    <property type="match status" value="1"/>
</dbReference>
<dbReference type="SUPFAM" id="SSF47396">
    <property type="entry name" value="Transcription factor IIA (TFIIA), alpha-helical domain"/>
    <property type="match status" value="1"/>
</dbReference>
<accession>A0A443SHZ0</accession>
<evidence type="ECO:0000256" key="1">
    <source>
        <dbReference type="ARBA" id="ARBA00004123"/>
    </source>
</evidence>
<dbReference type="FunFam" id="2.30.18.10:FF:000002">
    <property type="entry name" value="Transcription initiation factor IIA subunit 1"/>
    <property type="match status" value="1"/>
</dbReference>
<feature type="region of interest" description="Disordered" evidence="6">
    <location>
        <begin position="97"/>
        <end position="179"/>
    </location>
</feature>
<organism evidence="7 8">
    <name type="scientific">Leptotrombidium deliense</name>
    <dbReference type="NCBI Taxonomy" id="299467"/>
    <lineage>
        <taxon>Eukaryota</taxon>
        <taxon>Metazoa</taxon>
        <taxon>Ecdysozoa</taxon>
        <taxon>Arthropoda</taxon>
        <taxon>Chelicerata</taxon>
        <taxon>Arachnida</taxon>
        <taxon>Acari</taxon>
        <taxon>Acariformes</taxon>
        <taxon>Trombidiformes</taxon>
        <taxon>Prostigmata</taxon>
        <taxon>Anystina</taxon>
        <taxon>Parasitengona</taxon>
        <taxon>Trombiculoidea</taxon>
        <taxon>Trombiculidae</taxon>
        <taxon>Leptotrombidium</taxon>
    </lineage>
</organism>
<dbReference type="InterPro" id="IPR004855">
    <property type="entry name" value="TFIIA_asu/bsu"/>
</dbReference>
<evidence type="ECO:0000256" key="3">
    <source>
        <dbReference type="ARBA" id="ARBA00023015"/>
    </source>
</evidence>